<organism evidence="2 3">
    <name type="scientific">Reticulomyxa filosa</name>
    <dbReference type="NCBI Taxonomy" id="46433"/>
    <lineage>
        <taxon>Eukaryota</taxon>
        <taxon>Sar</taxon>
        <taxon>Rhizaria</taxon>
        <taxon>Retaria</taxon>
        <taxon>Foraminifera</taxon>
        <taxon>Monothalamids</taxon>
        <taxon>Reticulomyxidae</taxon>
        <taxon>Reticulomyxa</taxon>
    </lineage>
</organism>
<keyword evidence="1" id="KW-1133">Transmembrane helix</keyword>
<proteinExistence type="predicted"/>
<feature type="non-terminal residue" evidence="2">
    <location>
        <position position="1304"/>
    </location>
</feature>
<comment type="caution">
    <text evidence="2">The sequence shown here is derived from an EMBL/GenBank/DDBJ whole genome shotgun (WGS) entry which is preliminary data.</text>
</comment>
<keyword evidence="3" id="KW-1185">Reference proteome</keyword>
<evidence type="ECO:0000313" key="2">
    <source>
        <dbReference type="EMBL" id="ETO02759.1"/>
    </source>
</evidence>
<dbReference type="Proteomes" id="UP000023152">
    <property type="component" value="Unassembled WGS sequence"/>
</dbReference>
<feature type="non-terminal residue" evidence="2">
    <location>
        <position position="1"/>
    </location>
</feature>
<name>X6LMB5_RETFI</name>
<sequence>IKDISKKSNIPIPIPIPENKSKEVVLVSRIIKETNRANVALKNSIQVTIYLSDEKWKHLQIEEGDEIECCYSINESSTVTIHDIQFPKMYSKDVSVTSKESTTQIVPYSGGQEQKISVLHFKKYCCMEKKVIFWKAGATPISKVEPRKDDIVQFRLRLINNEWHPINVTLQPHTPPFGFIIVNIKEYKQLHIFYFCLYKACFFKKIYNLFFSLLAILGFVRFVSTSTEQFNCMKQVIEACIRSQCSVAPEIVQMLKKEPFKQTPEMKKCCDIVQTFQELTEDADTTTLLKECQQIANQSDNKGKPRTRSLRVYVCESEANFPSISLKEDNTECELQKITSTVFYKDLKTVQGELSLYAQYKDKKKPFTIKPNVFVFFIPNQTDTQDQRIIFNHLLDGVNDVDTLQFALNAEKDIESVIAKGMEQPTQELEKRIKRFETTEINLPSVLQYLLLYKWKLDYSKKIGGIARPVEQWPSWKWFEVISCISEQYNDILISGVKPHLNGKPSKWDLFFLIPYLNYLPLFITGDSNFSQHFNNSACPEWKGHDLDKKLISVLKTDLRIRKLNVITPKYSEEYVIDLLIVQKDRRLSQSILEFLFSQDKNVWDHVCSNHAEKCWEVMFMVFQADFEQWRIHLERLNALGVFEKGKSGSSFLNKFQNTEFIKLISPELFLAFLRFMQQQKTIIVKNKNIDSWKNNNQLLTTIENCHKQVDYCGPVVFHSIDLLWNELKLEDKSLNGKVNEITTNLLRKGTTTLQNLEVWIKFFNRNIKNNQNQWVDLLTKSLREWWLSDGFGESFTGECYHRKVIWFLRPSRYNSIDKDFRKVFKELVESNADHFHFDNKCWDDSCEELKKDDSRNELKNCVLESLSKKDGSIDEWTWLLSLIIKIPSEQYKTIKTKQNKKHKCDSDASFWTRNSVISNEDEKEEKTPQNEKDEHGIELLKNELEYCAACVGWKEFLTKCQKIKILADLWKFFQETLKKLQSIIKDNKLTFSLCDFLKKNENEVRIRKLGENVIDLSKLDLAMEKFADYKKLTDNFMIVLCSYVEKPPMELDTLYEFCRNLDRYYLSDLDTKFEKEKKLLSGFSKEFQLMVDREKSKLFHIMWKRQATYSSDPISTIVSVFKQADSDWRNLISKIRDNTLQYIDLEPYKITNWKSEMDILFPDIERQEKDTATPVYSQNIENALYFLETEGHWKLLKKATTIIQSIHKIKIIAGDKNWHNFVDIIDQSEKKKIQTSIKEASEWYLKCKDKKDVLELICNNEKKIQALANNEIFTNRQQFEFLTKRMDDSQNEKFRQLAGTLPE</sequence>
<feature type="transmembrane region" description="Helical" evidence="1">
    <location>
        <begin position="206"/>
        <end position="224"/>
    </location>
</feature>
<evidence type="ECO:0000256" key="1">
    <source>
        <dbReference type="SAM" id="Phobius"/>
    </source>
</evidence>
<keyword evidence="1" id="KW-0812">Transmembrane</keyword>
<gene>
    <name evidence="2" type="ORF">RFI_34654</name>
</gene>
<protein>
    <submittedName>
        <fullName evidence="2">Viral A-type inclusion protein</fullName>
    </submittedName>
</protein>
<evidence type="ECO:0000313" key="3">
    <source>
        <dbReference type="Proteomes" id="UP000023152"/>
    </source>
</evidence>
<accession>X6LMB5</accession>
<dbReference type="EMBL" id="ASPP01034978">
    <property type="protein sequence ID" value="ETO02759.1"/>
    <property type="molecule type" value="Genomic_DNA"/>
</dbReference>
<dbReference type="OrthoDB" id="186462at2759"/>
<reference evidence="2 3" key="1">
    <citation type="journal article" date="2013" name="Curr. Biol.">
        <title>The Genome of the Foraminiferan Reticulomyxa filosa.</title>
        <authorList>
            <person name="Glockner G."/>
            <person name="Hulsmann N."/>
            <person name="Schleicher M."/>
            <person name="Noegel A.A."/>
            <person name="Eichinger L."/>
            <person name="Gallinger C."/>
            <person name="Pawlowski J."/>
            <person name="Sierra R."/>
            <person name="Euteneuer U."/>
            <person name="Pillet L."/>
            <person name="Moustafa A."/>
            <person name="Platzer M."/>
            <person name="Groth M."/>
            <person name="Szafranski K."/>
            <person name="Schliwa M."/>
        </authorList>
    </citation>
    <scope>NUCLEOTIDE SEQUENCE [LARGE SCALE GENOMIC DNA]</scope>
</reference>
<keyword evidence="1" id="KW-0472">Membrane</keyword>